<keyword evidence="4" id="KW-0488">Methylation</keyword>
<dbReference type="GO" id="GO:0015628">
    <property type="term" value="P:protein secretion by the type II secretion system"/>
    <property type="evidence" value="ECO:0007669"/>
    <property type="project" value="InterPro"/>
</dbReference>
<evidence type="ECO:0000256" key="5">
    <source>
        <dbReference type="ARBA" id="ARBA00022519"/>
    </source>
</evidence>
<dbReference type="InterPro" id="IPR012902">
    <property type="entry name" value="N_methyl_site"/>
</dbReference>
<comment type="caution">
    <text evidence="13">The sequence shown here is derived from an EMBL/GenBank/DDBJ whole genome shotgun (WGS) entry which is preliminary data.</text>
</comment>
<evidence type="ECO:0000313" key="14">
    <source>
        <dbReference type="Proteomes" id="UP000569732"/>
    </source>
</evidence>
<dbReference type="Gene3D" id="3.55.40.10">
    <property type="entry name" value="minor pseudopilin epsh domain"/>
    <property type="match status" value="1"/>
</dbReference>
<evidence type="ECO:0000256" key="6">
    <source>
        <dbReference type="ARBA" id="ARBA00022692"/>
    </source>
</evidence>
<proteinExistence type="inferred from homology"/>
<feature type="transmembrane region" description="Helical" evidence="11">
    <location>
        <begin position="20"/>
        <end position="42"/>
    </location>
</feature>
<dbReference type="EMBL" id="JACCKB010000004">
    <property type="protein sequence ID" value="NYZ65185.1"/>
    <property type="molecule type" value="Genomic_DNA"/>
</dbReference>
<evidence type="ECO:0000256" key="2">
    <source>
        <dbReference type="ARBA" id="ARBA00021549"/>
    </source>
</evidence>
<keyword evidence="14" id="KW-1185">Reference proteome</keyword>
<dbReference type="PROSITE" id="PS00409">
    <property type="entry name" value="PROKAR_NTER_METHYL"/>
    <property type="match status" value="1"/>
</dbReference>
<evidence type="ECO:0000256" key="3">
    <source>
        <dbReference type="ARBA" id="ARBA00022475"/>
    </source>
</evidence>
<dbReference type="GO" id="GO:0015627">
    <property type="term" value="C:type II protein secretion system complex"/>
    <property type="evidence" value="ECO:0007669"/>
    <property type="project" value="InterPro"/>
</dbReference>
<evidence type="ECO:0000256" key="7">
    <source>
        <dbReference type="ARBA" id="ARBA00022989"/>
    </source>
</evidence>
<evidence type="ECO:0000256" key="9">
    <source>
        <dbReference type="ARBA" id="ARBA00025772"/>
    </source>
</evidence>
<reference evidence="13 14" key="1">
    <citation type="submission" date="2020-07" db="EMBL/GenBank/DDBJ databases">
        <title>Endozoicomonas sp. nov., isolated from sediment.</title>
        <authorList>
            <person name="Gu T."/>
        </authorList>
    </citation>
    <scope>NUCLEOTIDE SEQUENCE [LARGE SCALE GENOMIC DNA]</scope>
    <source>
        <strain evidence="13 14">SM1973</strain>
    </source>
</reference>
<comment type="similarity">
    <text evidence="9">Belongs to the GSP H family.</text>
</comment>
<keyword evidence="7 11" id="KW-1133">Transmembrane helix</keyword>
<dbReference type="RefSeq" id="WP_180567406.1">
    <property type="nucleotide sequence ID" value="NZ_JACCKB010000004.1"/>
</dbReference>
<keyword evidence="5" id="KW-0997">Cell inner membrane</keyword>
<dbReference type="Proteomes" id="UP000569732">
    <property type="component" value="Unassembled WGS sequence"/>
</dbReference>
<sequence length="190" mass="21895">MNKYKDLYQANSAGFTLIELLTTITVFSLIISIGIPALSSMIHNYQERTTMLQLHSAIHLTRDYAITQQTFVAICPSKGEQCLPHWQTEELMIFTDPNKNGQLDNDEKLLKIIHININGYINARLSSRRQYLRYHPEGLSRPIFGRITLCPISQESYPPRQLIVNFVGRVRHNTPPRQSRDAEKILNENC</sequence>
<evidence type="ECO:0000256" key="8">
    <source>
        <dbReference type="ARBA" id="ARBA00023136"/>
    </source>
</evidence>
<organism evidence="13 14">
    <name type="scientific">Spartinivicinus marinus</name>
    <dbReference type="NCBI Taxonomy" id="2994442"/>
    <lineage>
        <taxon>Bacteria</taxon>
        <taxon>Pseudomonadati</taxon>
        <taxon>Pseudomonadota</taxon>
        <taxon>Gammaproteobacteria</taxon>
        <taxon>Oceanospirillales</taxon>
        <taxon>Zooshikellaceae</taxon>
        <taxon>Spartinivicinus</taxon>
    </lineage>
</organism>
<evidence type="ECO:0000259" key="12">
    <source>
        <dbReference type="Pfam" id="PF12019"/>
    </source>
</evidence>
<protein>
    <recommendedName>
        <fullName evidence="2">Type II secretion system protein H</fullName>
    </recommendedName>
    <alternativeName>
        <fullName evidence="10">General secretion pathway protein H</fullName>
    </alternativeName>
</protein>
<gene>
    <name evidence="13" type="ORF">H0A36_04130</name>
</gene>
<accession>A0A853I7J9</accession>
<evidence type="ECO:0000256" key="11">
    <source>
        <dbReference type="SAM" id="Phobius"/>
    </source>
</evidence>
<feature type="domain" description="General secretion pathway GspH" evidence="12">
    <location>
        <begin position="53"/>
        <end position="168"/>
    </location>
</feature>
<dbReference type="AlphaFoldDB" id="A0A853I7J9"/>
<keyword evidence="8 11" id="KW-0472">Membrane</keyword>
<evidence type="ECO:0000256" key="1">
    <source>
        <dbReference type="ARBA" id="ARBA00004377"/>
    </source>
</evidence>
<comment type="subcellular location">
    <subcellularLocation>
        <location evidence="1">Cell inner membrane</location>
        <topology evidence="1">Single-pass membrane protein</topology>
    </subcellularLocation>
</comment>
<name>A0A853I7J9_9GAMM</name>
<keyword evidence="3" id="KW-1003">Cell membrane</keyword>
<dbReference type="Pfam" id="PF12019">
    <property type="entry name" value="GspH"/>
    <property type="match status" value="1"/>
</dbReference>
<evidence type="ECO:0000313" key="13">
    <source>
        <dbReference type="EMBL" id="NYZ65185.1"/>
    </source>
</evidence>
<dbReference type="InterPro" id="IPR045584">
    <property type="entry name" value="Pilin-like"/>
</dbReference>
<keyword evidence="6 11" id="KW-0812">Transmembrane</keyword>
<evidence type="ECO:0000256" key="10">
    <source>
        <dbReference type="ARBA" id="ARBA00030775"/>
    </source>
</evidence>
<evidence type="ECO:0000256" key="4">
    <source>
        <dbReference type="ARBA" id="ARBA00022481"/>
    </source>
</evidence>
<dbReference type="NCBIfam" id="TIGR02532">
    <property type="entry name" value="IV_pilin_GFxxxE"/>
    <property type="match status" value="1"/>
</dbReference>
<dbReference type="InterPro" id="IPR022346">
    <property type="entry name" value="T2SS_GspH"/>
</dbReference>
<dbReference type="Pfam" id="PF07963">
    <property type="entry name" value="N_methyl"/>
    <property type="match status" value="1"/>
</dbReference>
<dbReference type="SUPFAM" id="SSF54523">
    <property type="entry name" value="Pili subunits"/>
    <property type="match status" value="1"/>
</dbReference>
<dbReference type="GO" id="GO:0005886">
    <property type="term" value="C:plasma membrane"/>
    <property type="evidence" value="ECO:0007669"/>
    <property type="project" value="UniProtKB-SubCell"/>
</dbReference>